<evidence type="ECO:0000313" key="4">
    <source>
        <dbReference type="Proteomes" id="UP001597262"/>
    </source>
</evidence>
<dbReference type="RefSeq" id="WP_379317195.1">
    <property type="nucleotide sequence ID" value="NZ_JBHTLM010000002.1"/>
</dbReference>
<sequence length="121" mass="13500">MMRKILIVDDTAFMRFVMKGIIEEIGEFEVVEAKNGMEAITAYQQHKPVLVTMDITMPEMDGITAVRNIKAVDPQARIIICSAMGQQAMVVDAIKAGARGFLVKPFDREAVIRSIVNMLQE</sequence>
<reference evidence="4" key="1">
    <citation type="journal article" date="2019" name="Int. J. Syst. Evol. Microbiol.">
        <title>The Global Catalogue of Microorganisms (GCM) 10K type strain sequencing project: providing services to taxonomists for standard genome sequencing and annotation.</title>
        <authorList>
            <consortium name="The Broad Institute Genomics Platform"/>
            <consortium name="The Broad Institute Genome Sequencing Center for Infectious Disease"/>
            <person name="Wu L."/>
            <person name="Ma J."/>
        </authorList>
    </citation>
    <scope>NUCLEOTIDE SEQUENCE [LARGE SCALE GENOMIC DNA]</scope>
    <source>
        <strain evidence="4">CCUG 59189</strain>
    </source>
</reference>
<proteinExistence type="predicted"/>
<organism evidence="3 4">
    <name type="scientific">Paenibacillus puldeungensis</name>
    <dbReference type="NCBI Taxonomy" id="696536"/>
    <lineage>
        <taxon>Bacteria</taxon>
        <taxon>Bacillati</taxon>
        <taxon>Bacillota</taxon>
        <taxon>Bacilli</taxon>
        <taxon>Bacillales</taxon>
        <taxon>Paenibacillaceae</taxon>
        <taxon>Paenibacillus</taxon>
    </lineage>
</organism>
<feature type="domain" description="Response regulatory" evidence="2">
    <location>
        <begin position="4"/>
        <end position="119"/>
    </location>
</feature>
<dbReference type="PANTHER" id="PTHR43228">
    <property type="entry name" value="TWO-COMPONENT RESPONSE REGULATOR"/>
    <property type="match status" value="1"/>
</dbReference>
<gene>
    <name evidence="3" type="ORF">ACFQ3W_03255</name>
</gene>
<evidence type="ECO:0000256" key="1">
    <source>
        <dbReference type="PROSITE-ProRule" id="PRU00169"/>
    </source>
</evidence>
<feature type="modified residue" description="4-aspartylphosphate" evidence="1">
    <location>
        <position position="54"/>
    </location>
</feature>
<protein>
    <submittedName>
        <fullName evidence="3">Response regulator</fullName>
    </submittedName>
</protein>
<keyword evidence="1" id="KW-0597">Phosphoprotein</keyword>
<dbReference type="Proteomes" id="UP001597262">
    <property type="component" value="Unassembled WGS sequence"/>
</dbReference>
<keyword evidence="4" id="KW-1185">Reference proteome</keyword>
<dbReference type="InterPro" id="IPR011006">
    <property type="entry name" value="CheY-like_superfamily"/>
</dbReference>
<dbReference type="SMART" id="SM00448">
    <property type="entry name" value="REC"/>
    <property type="match status" value="1"/>
</dbReference>
<dbReference type="PANTHER" id="PTHR43228:SF1">
    <property type="entry name" value="TWO-COMPONENT RESPONSE REGULATOR ARR22"/>
    <property type="match status" value="1"/>
</dbReference>
<evidence type="ECO:0000259" key="2">
    <source>
        <dbReference type="PROSITE" id="PS50110"/>
    </source>
</evidence>
<dbReference type="PROSITE" id="PS50110">
    <property type="entry name" value="RESPONSE_REGULATORY"/>
    <property type="match status" value="1"/>
</dbReference>
<evidence type="ECO:0000313" key="3">
    <source>
        <dbReference type="EMBL" id="MFD1175317.1"/>
    </source>
</evidence>
<dbReference type="Pfam" id="PF00072">
    <property type="entry name" value="Response_reg"/>
    <property type="match status" value="1"/>
</dbReference>
<dbReference type="InterPro" id="IPR001789">
    <property type="entry name" value="Sig_transdc_resp-reg_receiver"/>
</dbReference>
<name>A0ABW3RSW9_9BACL</name>
<dbReference type="SUPFAM" id="SSF52172">
    <property type="entry name" value="CheY-like"/>
    <property type="match status" value="1"/>
</dbReference>
<dbReference type="InterPro" id="IPR052048">
    <property type="entry name" value="ST_Response_Regulator"/>
</dbReference>
<comment type="caution">
    <text evidence="3">The sequence shown here is derived from an EMBL/GenBank/DDBJ whole genome shotgun (WGS) entry which is preliminary data.</text>
</comment>
<dbReference type="EMBL" id="JBHTLM010000002">
    <property type="protein sequence ID" value="MFD1175317.1"/>
    <property type="molecule type" value="Genomic_DNA"/>
</dbReference>
<accession>A0ABW3RSW9</accession>
<dbReference type="Gene3D" id="3.40.50.2300">
    <property type="match status" value="1"/>
</dbReference>